<dbReference type="Proteomes" id="UP001145114">
    <property type="component" value="Unassembled WGS sequence"/>
</dbReference>
<evidence type="ECO:0000313" key="1">
    <source>
        <dbReference type="EMBL" id="KAJ1676562.1"/>
    </source>
</evidence>
<protein>
    <submittedName>
        <fullName evidence="1">Uncharacterized protein</fullName>
    </submittedName>
</protein>
<keyword evidence="2" id="KW-1185">Reference proteome</keyword>
<sequence length="241" mass="28044">MDSLADIGLAHVRKIYTQASYDSLMEKGQREISEQPRDKDGNIIDNPSVSRYKHYYSQRVVLVHPSIDPNSDVVDSYLAGLQDRETVTKVFIPTYPMMDGMDVQRTEGADERDKRAAVLQHKMYLRIRDHKRSLEAQRQERQRKRLKLQEDSNDRGDKENEAGQRKLGTQDQRGLIAQALNVPSRNINDLDFGFINARMVRSKLFHEFLCYLVSNPSIDPTRIFSHRRIKTTVLFQQLPLR</sequence>
<dbReference type="EMBL" id="JAMZIH010003887">
    <property type="protein sequence ID" value="KAJ1676562.1"/>
    <property type="molecule type" value="Genomic_DNA"/>
</dbReference>
<organism evidence="1 2">
    <name type="scientific">Spiromyces aspiralis</name>
    <dbReference type="NCBI Taxonomy" id="68401"/>
    <lineage>
        <taxon>Eukaryota</taxon>
        <taxon>Fungi</taxon>
        <taxon>Fungi incertae sedis</taxon>
        <taxon>Zoopagomycota</taxon>
        <taxon>Kickxellomycotina</taxon>
        <taxon>Kickxellomycetes</taxon>
        <taxon>Kickxellales</taxon>
        <taxon>Kickxellaceae</taxon>
        <taxon>Spiromyces</taxon>
    </lineage>
</organism>
<comment type="caution">
    <text evidence="1">The sequence shown here is derived from an EMBL/GenBank/DDBJ whole genome shotgun (WGS) entry which is preliminary data.</text>
</comment>
<gene>
    <name evidence="1" type="ORF">EV182_007948</name>
</gene>
<evidence type="ECO:0000313" key="2">
    <source>
        <dbReference type="Proteomes" id="UP001145114"/>
    </source>
</evidence>
<proteinExistence type="predicted"/>
<feature type="non-terminal residue" evidence="1">
    <location>
        <position position="241"/>
    </location>
</feature>
<reference evidence="1" key="1">
    <citation type="submission" date="2022-06" db="EMBL/GenBank/DDBJ databases">
        <title>Phylogenomic reconstructions and comparative analyses of Kickxellomycotina fungi.</title>
        <authorList>
            <person name="Reynolds N.K."/>
            <person name="Stajich J.E."/>
            <person name="Barry K."/>
            <person name="Grigoriev I.V."/>
            <person name="Crous P."/>
            <person name="Smith M.E."/>
        </authorList>
    </citation>
    <scope>NUCLEOTIDE SEQUENCE</scope>
    <source>
        <strain evidence="1">RSA 2271</strain>
    </source>
</reference>
<name>A0ACC1HK35_9FUNG</name>
<accession>A0ACC1HK35</accession>